<dbReference type="InterPro" id="IPR050563">
    <property type="entry name" value="4-hydroxybenzoyl-CoA_TE"/>
</dbReference>
<dbReference type="Proteomes" id="UP000248975">
    <property type="component" value="Unassembled WGS sequence"/>
</dbReference>
<dbReference type="GO" id="GO:0047617">
    <property type="term" value="F:fatty acyl-CoA hydrolase activity"/>
    <property type="evidence" value="ECO:0007669"/>
    <property type="project" value="TreeGrafter"/>
</dbReference>
<dbReference type="Pfam" id="PF13279">
    <property type="entry name" value="4HBT_2"/>
    <property type="match status" value="1"/>
</dbReference>
<accession>A0A2W5U7A7</accession>
<dbReference type="InterPro" id="IPR029069">
    <property type="entry name" value="HotDog_dom_sf"/>
</dbReference>
<dbReference type="Gene3D" id="3.10.129.10">
    <property type="entry name" value="Hotdog Thioesterase"/>
    <property type="match status" value="1"/>
</dbReference>
<evidence type="ECO:0000313" key="1">
    <source>
        <dbReference type="EMBL" id="PZQ99323.1"/>
    </source>
</evidence>
<comment type="caution">
    <text evidence="1">The sequence shown here is derived from an EMBL/GenBank/DDBJ whole genome shotgun (WGS) entry which is preliminary data.</text>
</comment>
<dbReference type="CDD" id="cd00586">
    <property type="entry name" value="4HBT"/>
    <property type="match status" value="1"/>
</dbReference>
<organism evidence="1 2">
    <name type="scientific">Cereibacter sphaeroides</name>
    <name type="common">Rhodobacter sphaeroides</name>
    <dbReference type="NCBI Taxonomy" id="1063"/>
    <lineage>
        <taxon>Bacteria</taxon>
        <taxon>Pseudomonadati</taxon>
        <taxon>Pseudomonadota</taxon>
        <taxon>Alphaproteobacteria</taxon>
        <taxon>Rhodobacterales</taxon>
        <taxon>Paracoccaceae</taxon>
        <taxon>Cereibacter</taxon>
    </lineage>
</organism>
<sequence length="139" mass="15742">MSRPAEGFFRHELVRFHHCDPAGIVFYPRYVEMINATIEDWFAEVVGISFAEIHGPLHFAVPIASLDVQFRSPSRLGEVLRLGVRLERLGSSSVTLHVTAANEGREVFAARVTLVLISKDDYRPKPWPQPFREAMSDAH</sequence>
<dbReference type="EMBL" id="QFQS01000001">
    <property type="protein sequence ID" value="PZQ99323.1"/>
    <property type="molecule type" value="Genomic_DNA"/>
</dbReference>
<dbReference type="SUPFAM" id="SSF54637">
    <property type="entry name" value="Thioesterase/thiol ester dehydrase-isomerase"/>
    <property type="match status" value="1"/>
</dbReference>
<dbReference type="PANTHER" id="PTHR31793">
    <property type="entry name" value="4-HYDROXYBENZOYL-COA THIOESTERASE FAMILY MEMBER"/>
    <property type="match status" value="1"/>
</dbReference>
<protein>
    <submittedName>
        <fullName evidence="1">Thioesterase</fullName>
    </submittedName>
</protein>
<evidence type="ECO:0000313" key="2">
    <source>
        <dbReference type="Proteomes" id="UP000248975"/>
    </source>
</evidence>
<dbReference type="AlphaFoldDB" id="A0A2W5U7A7"/>
<proteinExistence type="predicted"/>
<gene>
    <name evidence="1" type="ORF">DI533_01115</name>
</gene>
<dbReference type="PANTHER" id="PTHR31793:SF24">
    <property type="entry name" value="LONG-CHAIN ACYL-COA THIOESTERASE FADM"/>
    <property type="match status" value="1"/>
</dbReference>
<reference evidence="1 2" key="1">
    <citation type="submission" date="2017-08" db="EMBL/GenBank/DDBJ databases">
        <title>Infants hospitalized years apart are colonized by the same room-sourced microbial strains.</title>
        <authorList>
            <person name="Brooks B."/>
            <person name="Olm M.R."/>
            <person name="Firek B.A."/>
            <person name="Baker R."/>
            <person name="Thomas B.C."/>
            <person name="Morowitz M.J."/>
            <person name="Banfield J.F."/>
        </authorList>
    </citation>
    <scope>NUCLEOTIDE SEQUENCE [LARGE SCALE GENOMIC DNA]</scope>
    <source>
        <strain evidence="1">S2_003_000_R2_11</strain>
    </source>
</reference>
<name>A0A2W5U7A7_CERSP</name>